<protein>
    <submittedName>
        <fullName evidence="2">Anti-ECFsigma factor, ChrR</fullName>
    </submittedName>
</protein>
<dbReference type="SUPFAM" id="SSF51182">
    <property type="entry name" value="RmlC-like cupins"/>
    <property type="match status" value="1"/>
</dbReference>
<dbReference type="InterPro" id="IPR041916">
    <property type="entry name" value="Anti_sigma_zinc_sf"/>
</dbReference>
<dbReference type="Gene3D" id="2.60.120.10">
    <property type="entry name" value="Jelly Rolls"/>
    <property type="match status" value="1"/>
</dbReference>
<accession>A0A1I3Q183</accession>
<evidence type="ECO:0000313" key="2">
    <source>
        <dbReference type="EMBL" id="SFJ27469.1"/>
    </source>
</evidence>
<dbReference type="InterPro" id="IPR012807">
    <property type="entry name" value="Anti-sigma_ChrR"/>
</dbReference>
<name>A0A1I3Q183_9RHOB</name>
<dbReference type="Pfam" id="PF12973">
    <property type="entry name" value="Cupin_7"/>
    <property type="match status" value="1"/>
</dbReference>
<evidence type="ECO:0000313" key="3">
    <source>
        <dbReference type="Proteomes" id="UP000199110"/>
    </source>
</evidence>
<reference evidence="2 3" key="1">
    <citation type="submission" date="2016-10" db="EMBL/GenBank/DDBJ databases">
        <authorList>
            <person name="de Groot N.N."/>
        </authorList>
    </citation>
    <scope>NUCLEOTIDE SEQUENCE [LARGE SCALE GENOMIC DNA]</scope>
    <source>
        <strain evidence="2 3">DSM 19073</strain>
    </source>
</reference>
<feature type="domain" description="ChrR-like cupin" evidence="1">
    <location>
        <begin position="111"/>
        <end position="204"/>
    </location>
</feature>
<dbReference type="InterPro" id="IPR011051">
    <property type="entry name" value="RmlC_Cupin_sf"/>
</dbReference>
<gene>
    <name evidence="2" type="ORF">SAMN04488095_2378</name>
</gene>
<dbReference type="AlphaFoldDB" id="A0A1I3Q183"/>
<dbReference type="EMBL" id="FORA01000003">
    <property type="protein sequence ID" value="SFJ27469.1"/>
    <property type="molecule type" value="Genomic_DNA"/>
</dbReference>
<dbReference type="STRING" id="390807.SAMN04488095_2378"/>
<organism evidence="2 3">
    <name type="scientific">Jannaschia pohangensis</name>
    <dbReference type="NCBI Taxonomy" id="390807"/>
    <lineage>
        <taxon>Bacteria</taxon>
        <taxon>Pseudomonadati</taxon>
        <taxon>Pseudomonadota</taxon>
        <taxon>Alphaproteobacteria</taxon>
        <taxon>Rhodobacterales</taxon>
        <taxon>Roseobacteraceae</taxon>
        <taxon>Jannaschia</taxon>
    </lineage>
</organism>
<proteinExistence type="predicted"/>
<dbReference type="InterPro" id="IPR014710">
    <property type="entry name" value="RmlC-like_jellyroll"/>
</dbReference>
<keyword evidence="3" id="KW-1185">Reference proteome</keyword>
<dbReference type="CDD" id="cd20301">
    <property type="entry name" value="cupin_ChrR"/>
    <property type="match status" value="1"/>
</dbReference>
<dbReference type="InterPro" id="IPR025979">
    <property type="entry name" value="ChrR-like_cupin_dom"/>
</dbReference>
<evidence type="ECO:0000259" key="1">
    <source>
        <dbReference type="Pfam" id="PF12973"/>
    </source>
</evidence>
<sequence>MKLGYDMNVQHPITDDLLMGYATGGLPAAQDLIVATAVSLDDEARARLAGFDALGGALLEDAEPMPVADGALNNVLERLAASAPEDSVHADIKTARRDWVLPRPLRDAVGGDLDAVRWKSVGMGVKQCVIDSSPDGTVRLLSIPAGQAMPDHGHGGSEITLVLQGAYLDGDLRFARGDVEVASEGDEHMPVADLGEDCICLVVTDAPLRFTGLVPRIAQKFLRI</sequence>
<dbReference type="Proteomes" id="UP000199110">
    <property type="component" value="Unassembled WGS sequence"/>
</dbReference>
<dbReference type="NCBIfam" id="TIGR02451">
    <property type="entry name" value="anti_sig_ChrR"/>
    <property type="match status" value="1"/>
</dbReference>
<dbReference type="Gene3D" id="1.10.10.1320">
    <property type="entry name" value="Anti-sigma factor, zinc-finger domain"/>
    <property type="match status" value="1"/>
</dbReference>